<dbReference type="PANTHER" id="PTHR13124">
    <property type="entry name" value="39S RIBOSOMAL PROTEIN L46, MITOCHONDRIAL PRECURSOR-RELATED"/>
    <property type="match status" value="1"/>
</dbReference>
<reference evidence="1" key="1">
    <citation type="submission" date="2021-01" db="EMBL/GenBank/DDBJ databases">
        <authorList>
            <person name="Corre E."/>
            <person name="Pelletier E."/>
            <person name="Niang G."/>
            <person name="Scheremetjew M."/>
            <person name="Finn R."/>
            <person name="Kale V."/>
            <person name="Holt S."/>
            <person name="Cochrane G."/>
            <person name="Meng A."/>
            <person name="Brown T."/>
            <person name="Cohen L."/>
        </authorList>
    </citation>
    <scope>NUCLEOTIDE SEQUENCE</scope>
    <source>
        <strain evidence="1">CCAP1064/1</strain>
    </source>
</reference>
<proteinExistence type="predicted"/>
<name>A0A7S0C934_9STRA</name>
<dbReference type="EMBL" id="HBEL01027675">
    <property type="protein sequence ID" value="CAD8416626.1"/>
    <property type="molecule type" value="Transcribed_RNA"/>
</dbReference>
<dbReference type="Gene3D" id="3.90.79.10">
    <property type="entry name" value="Nucleoside Triphosphate Pyrophosphohydrolase"/>
    <property type="match status" value="1"/>
</dbReference>
<dbReference type="InterPro" id="IPR040008">
    <property type="entry name" value="Ribosomal_mL46"/>
</dbReference>
<evidence type="ECO:0008006" key="2">
    <source>
        <dbReference type="Google" id="ProtNLM"/>
    </source>
</evidence>
<dbReference type="SUPFAM" id="SSF55811">
    <property type="entry name" value="Nudix"/>
    <property type="match status" value="1"/>
</dbReference>
<gene>
    <name evidence="1" type="ORF">PINE0816_LOCUS12761</name>
</gene>
<dbReference type="AlphaFoldDB" id="A0A7S0C934"/>
<dbReference type="InterPro" id="IPR015797">
    <property type="entry name" value="NUDIX_hydrolase-like_dom_sf"/>
</dbReference>
<protein>
    <recommendedName>
        <fullName evidence="2">Ribosomal protein L46 N-terminal domain-containing protein</fullName>
    </recommendedName>
</protein>
<accession>A0A7S0C934</accession>
<organism evidence="1">
    <name type="scientific">Proboscia inermis</name>
    <dbReference type="NCBI Taxonomy" id="420281"/>
    <lineage>
        <taxon>Eukaryota</taxon>
        <taxon>Sar</taxon>
        <taxon>Stramenopiles</taxon>
        <taxon>Ochrophyta</taxon>
        <taxon>Bacillariophyta</taxon>
        <taxon>Coscinodiscophyceae</taxon>
        <taxon>Rhizosoleniophycidae</taxon>
        <taxon>Rhizosoleniales</taxon>
        <taxon>Rhizosoleniaceae</taxon>
        <taxon>Proboscia</taxon>
    </lineage>
</organism>
<dbReference type="PANTHER" id="PTHR13124:SF12">
    <property type="entry name" value="LARGE RIBOSOMAL SUBUNIT PROTEIN ML46"/>
    <property type="match status" value="1"/>
</dbReference>
<sequence>MSKFISTVSRRIGSSYIAKSQLVWHSNEMLFNTAAAVSLSSSSSSFLNIASPLQQHQIRTFSESSSPKPLTPYYEKKKKDKEYRRQVYDRRMANKLKKQLYQKHRIKGVRKKRFNDWFFKYIEDQDYHIGQALDENLDMRVRVVSVLQREPIVTHDRPQWEVDFDQLTQYLSQYGLTFPPGTDLSPDPVDVIPQEEFYKMTDEDLYHKLLPKGLVPMPRITEDDEAGNVKSMNRKLPLRLYLTTKFVAGTEKDKSSDEKKKGGNVWTFPSTIAKENETMLDAALRVFAETLAPGKELETWSPGTCPMVAAVVPYSESERALPQNAGYYGEKLFYFRIQCDSGDIKCTKAVQDYAWLSRAEMVEKARDEQGDDAAMLLEYLLVE</sequence>
<dbReference type="GO" id="GO:0005762">
    <property type="term" value="C:mitochondrial large ribosomal subunit"/>
    <property type="evidence" value="ECO:0007669"/>
    <property type="project" value="TreeGrafter"/>
</dbReference>
<dbReference type="GO" id="GO:0003735">
    <property type="term" value="F:structural constituent of ribosome"/>
    <property type="evidence" value="ECO:0007669"/>
    <property type="project" value="InterPro"/>
</dbReference>
<evidence type="ECO:0000313" key="1">
    <source>
        <dbReference type="EMBL" id="CAD8416626.1"/>
    </source>
</evidence>